<accession>A0A195CN35</accession>
<sequence length="372" mass="41989">MQEEKDCVSYPFGTLRDNRCKYCLISVNGYEIRCNGYCNTIAHFVCTIHAQQKIEIKIHPNDFFCLWCSVYKIEENACQQFRNLIAQTEDLSINNDGNFNQNVVTPETSWTTSKISTSGSSKKSNKRSFKSAPTTPTTPVTPMVFFSTTCSPLRPNTCSPIRQASSSSETGLNRSIALSGNSSKNITLEKSSNMPETPLSKSPSKFPTFVSSKNSNENFFELDFPTIPTTPKTEGILLTRSVSPRLPSVRSPRKPRCRPSPQTKTDSYKKDLQPALTQHNVEVNSNLPVLYEILLEIKQCTKLLNERVSYQKTTSSFERDKGNYLKNLNVLMQSNNDTLRIIQTQIHDVQAQCNELRNFSRSILMDNQSTSV</sequence>
<dbReference type="Proteomes" id="UP000078542">
    <property type="component" value="Unassembled WGS sequence"/>
</dbReference>
<feature type="region of interest" description="Disordered" evidence="1">
    <location>
        <begin position="183"/>
        <end position="205"/>
    </location>
</feature>
<name>A0A195CN35_9HYME</name>
<organism evidence="2 3">
    <name type="scientific">Cyphomyrmex costatus</name>
    <dbReference type="NCBI Taxonomy" id="456900"/>
    <lineage>
        <taxon>Eukaryota</taxon>
        <taxon>Metazoa</taxon>
        <taxon>Ecdysozoa</taxon>
        <taxon>Arthropoda</taxon>
        <taxon>Hexapoda</taxon>
        <taxon>Insecta</taxon>
        <taxon>Pterygota</taxon>
        <taxon>Neoptera</taxon>
        <taxon>Endopterygota</taxon>
        <taxon>Hymenoptera</taxon>
        <taxon>Apocrita</taxon>
        <taxon>Aculeata</taxon>
        <taxon>Formicoidea</taxon>
        <taxon>Formicidae</taxon>
        <taxon>Myrmicinae</taxon>
        <taxon>Cyphomyrmex</taxon>
    </lineage>
</organism>
<feature type="compositionally biased region" description="Low complexity" evidence="1">
    <location>
        <begin position="110"/>
        <end position="122"/>
    </location>
</feature>
<proteinExistence type="predicted"/>
<evidence type="ECO:0000256" key="1">
    <source>
        <dbReference type="SAM" id="MobiDB-lite"/>
    </source>
</evidence>
<feature type="compositionally biased region" description="Low complexity" evidence="1">
    <location>
        <begin position="240"/>
        <end position="250"/>
    </location>
</feature>
<feature type="region of interest" description="Disordered" evidence="1">
    <location>
        <begin position="110"/>
        <end position="136"/>
    </location>
</feature>
<gene>
    <name evidence="2" type="ORF">ALC62_07114</name>
</gene>
<evidence type="ECO:0000313" key="2">
    <source>
        <dbReference type="EMBL" id="KYN02123.1"/>
    </source>
</evidence>
<dbReference type="EMBL" id="KQ977532">
    <property type="protein sequence ID" value="KYN02123.1"/>
    <property type="molecule type" value="Genomic_DNA"/>
</dbReference>
<keyword evidence="3" id="KW-1185">Reference proteome</keyword>
<feature type="region of interest" description="Disordered" evidence="1">
    <location>
        <begin position="240"/>
        <end position="269"/>
    </location>
</feature>
<reference evidence="2 3" key="1">
    <citation type="submission" date="2016-03" db="EMBL/GenBank/DDBJ databases">
        <title>Cyphomyrmex costatus WGS genome.</title>
        <authorList>
            <person name="Nygaard S."/>
            <person name="Hu H."/>
            <person name="Boomsma J."/>
            <person name="Zhang G."/>
        </authorList>
    </citation>
    <scope>NUCLEOTIDE SEQUENCE [LARGE SCALE GENOMIC DNA]</scope>
    <source>
        <strain evidence="2">MS0001</strain>
        <tissue evidence="2">Whole body</tissue>
    </source>
</reference>
<dbReference type="AlphaFoldDB" id="A0A195CN35"/>
<protein>
    <submittedName>
        <fullName evidence="2">Uncharacterized protein</fullName>
    </submittedName>
</protein>
<evidence type="ECO:0000313" key="3">
    <source>
        <dbReference type="Proteomes" id="UP000078542"/>
    </source>
</evidence>